<keyword evidence="2" id="KW-1185">Reference proteome</keyword>
<dbReference type="EMBL" id="GL376626">
    <property type="status" value="NOT_ANNOTATED_CDS"/>
    <property type="molecule type" value="Genomic_DNA"/>
</dbReference>
<sequence>MLDSVILPFDLATTSNAVWKLTTDYFVAFSKGVYKALDPIRKTIRAEFSMTLTLGRSEMTLYDCFFAKWISENHRSILLWSSEGISDGGLLANEHLEMRRSGWTVIETVPSTDGSSSSSSSTVIQTVVRMTPTVIGASPVVSLNLLSKLSDLARSAFPHKMEVAHQMLENLLLQLYMKDHVTA</sequence>
<reference evidence="1" key="3">
    <citation type="submission" date="2015-02" db="UniProtKB">
        <authorList>
            <consortium name="EnsemblProtists"/>
        </authorList>
    </citation>
    <scope>IDENTIFICATION</scope>
    <source>
        <strain evidence="1">DAOM BR144</strain>
    </source>
</reference>
<dbReference type="EnsemblProtists" id="PYU1_T001446">
    <property type="protein sequence ID" value="PYU1_T001446"/>
    <property type="gene ID" value="PYU1_G001446"/>
</dbReference>
<dbReference type="InParanoid" id="K3W905"/>
<proteinExistence type="predicted"/>
<reference evidence="2" key="1">
    <citation type="journal article" date="2010" name="Genome Biol.">
        <title>Genome sequence of the necrotrophic plant pathogen Pythium ultimum reveals original pathogenicity mechanisms and effector repertoire.</title>
        <authorList>
            <person name="Levesque C.A."/>
            <person name="Brouwer H."/>
            <person name="Cano L."/>
            <person name="Hamilton J.P."/>
            <person name="Holt C."/>
            <person name="Huitema E."/>
            <person name="Raffaele S."/>
            <person name="Robideau G.P."/>
            <person name="Thines M."/>
            <person name="Win J."/>
            <person name="Zerillo M.M."/>
            <person name="Beakes G.W."/>
            <person name="Boore J.L."/>
            <person name="Busam D."/>
            <person name="Dumas B."/>
            <person name="Ferriera S."/>
            <person name="Fuerstenberg S.I."/>
            <person name="Gachon C.M."/>
            <person name="Gaulin E."/>
            <person name="Govers F."/>
            <person name="Grenville-Briggs L."/>
            <person name="Horner N."/>
            <person name="Hostetler J."/>
            <person name="Jiang R.H."/>
            <person name="Johnson J."/>
            <person name="Krajaejun T."/>
            <person name="Lin H."/>
            <person name="Meijer H.J."/>
            <person name="Moore B."/>
            <person name="Morris P."/>
            <person name="Phuntmart V."/>
            <person name="Puiu D."/>
            <person name="Shetty J."/>
            <person name="Stajich J.E."/>
            <person name="Tripathy S."/>
            <person name="Wawra S."/>
            <person name="van West P."/>
            <person name="Whitty B.R."/>
            <person name="Coutinho P.M."/>
            <person name="Henrissat B."/>
            <person name="Martin F."/>
            <person name="Thomas P.D."/>
            <person name="Tyler B.M."/>
            <person name="De Vries R.P."/>
            <person name="Kamoun S."/>
            <person name="Yandell M."/>
            <person name="Tisserat N."/>
            <person name="Buell C.R."/>
        </authorList>
    </citation>
    <scope>NUCLEOTIDE SEQUENCE</scope>
    <source>
        <strain evidence="2">DAOM:BR144</strain>
    </source>
</reference>
<evidence type="ECO:0000313" key="1">
    <source>
        <dbReference type="EnsemblProtists" id="PYU1_T001446"/>
    </source>
</evidence>
<dbReference type="AlphaFoldDB" id="K3W905"/>
<dbReference type="HOGENOM" id="CLU_1477916_0_0_1"/>
<reference evidence="2" key="2">
    <citation type="submission" date="2010-04" db="EMBL/GenBank/DDBJ databases">
        <authorList>
            <person name="Buell R."/>
            <person name="Hamilton J."/>
            <person name="Hostetler J."/>
        </authorList>
    </citation>
    <scope>NUCLEOTIDE SEQUENCE [LARGE SCALE GENOMIC DNA]</scope>
    <source>
        <strain evidence="2">DAOM:BR144</strain>
    </source>
</reference>
<dbReference type="VEuPathDB" id="FungiDB:PYU1_G001446"/>
<name>K3W905_GLOUD</name>
<organism evidence="1 2">
    <name type="scientific">Globisporangium ultimum (strain ATCC 200006 / CBS 805.95 / DAOM BR144)</name>
    <name type="common">Pythium ultimum</name>
    <dbReference type="NCBI Taxonomy" id="431595"/>
    <lineage>
        <taxon>Eukaryota</taxon>
        <taxon>Sar</taxon>
        <taxon>Stramenopiles</taxon>
        <taxon>Oomycota</taxon>
        <taxon>Peronosporomycetes</taxon>
        <taxon>Pythiales</taxon>
        <taxon>Pythiaceae</taxon>
        <taxon>Globisporangium</taxon>
    </lineage>
</organism>
<accession>K3W905</accession>
<dbReference type="Proteomes" id="UP000019132">
    <property type="component" value="Unassembled WGS sequence"/>
</dbReference>
<evidence type="ECO:0000313" key="2">
    <source>
        <dbReference type="Proteomes" id="UP000019132"/>
    </source>
</evidence>
<protein>
    <submittedName>
        <fullName evidence="1">Uncharacterized protein</fullName>
    </submittedName>
</protein>